<evidence type="ECO:0000313" key="1">
    <source>
        <dbReference type="EMBL" id="MBO1322585.1"/>
    </source>
</evidence>
<dbReference type="Pfam" id="PF05932">
    <property type="entry name" value="CesT"/>
    <property type="match status" value="1"/>
</dbReference>
<dbReference type="Proteomes" id="UP000664417">
    <property type="component" value="Unassembled WGS sequence"/>
</dbReference>
<reference evidence="1" key="1">
    <citation type="submission" date="2021-03" db="EMBL/GenBank/DDBJ databases">
        <authorList>
            <person name="Wang G."/>
        </authorList>
    </citation>
    <scope>NUCLEOTIDE SEQUENCE</scope>
    <source>
        <strain evidence="1">KCTC 12899</strain>
    </source>
</reference>
<organism evidence="1 2">
    <name type="scientific">Acanthopleuribacter pedis</name>
    <dbReference type="NCBI Taxonomy" id="442870"/>
    <lineage>
        <taxon>Bacteria</taxon>
        <taxon>Pseudomonadati</taxon>
        <taxon>Acidobacteriota</taxon>
        <taxon>Holophagae</taxon>
        <taxon>Acanthopleuribacterales</taxon>
        <taxon>Acanthopleuribacteraceae</taxon>
        <taxon>Acanthopleuribacter</taxon>
    </lineage>
</organism>
<dbReference type="SUPFAM" id="SSF69635">
    <property type="entry name" value="Type III secretory system chaperone-like"/>
    <property type="match status" value="1"/>
</dbReference>
<protein>
    <submittedName>
        <fullName evidence="1">Type III secretion system chaperone</fullName>
    </submittedName>
</protein>
<dbReference type="EMBL" id="JAFREP010000039">
    <property type="protein sequence ID" value="MBO1322585.1"/>
    <property type="molecule type" value="Genomic_DNA"/>
</dbReference>
<accession>A0A8J7QQZ6</accession>
<keyword evidence="2" id="KW-1185">Reference proteome</keyword>
<gene>
    <name evidence="1" type="ORF">J3U88_29195</name>
</gene>
<name>A0A8J7QQZ6_9BACT</name>
<dbReference type="InterPro" id="IPR010261">
    <property type="entry name" value="Tir_chaperone"/>
</dbReference>
<evidence type="ECO:0000313" key="2">
    <source>
        <dbReference type="Proteomes" id="UP000664417"/>
    </source>
</evidence>
<proteinExistence type="predicted"/>
<dbReference type="AlphaFoldDB" id="A0A8J7QQZ6"/>
<dbReference type="GO" id="GO:0030254">
    <property type="term" value="P:protein secretion by the type III secretion system"/>
    <property type="evidence" value="ECO:0007669"/>
    <property type="project" value="InterPro"/>
</dbReference>
<comment type="caution">
    <text evidence="1">The sequence shown here is derived from an EMBL/GenBank/DDBJ whole genome shotgun (WGS) entry which is preliminary data.</text>
</comment>
<dbReference type="Gene3D" id="3.30.1460.10">
    <property type="match status" value="1"/>
</dbReference>
<dbReference type="RefSeq" id="WP_207862558.1">
    <property type="nucleotide sequence ID" value="NZ_JAFREP010000039.1"/>
</dbReference>
<sequence length="146" mass="16882">MDASKLINSLANRFGLNGMEPEPEGHFEFHFDGKLILNILAEGRNRLLLFSPICRIPQDDAHAAEQKVKKMMKMNLGKLADSHEMLAYEEESHEMVIYRRLETAGLTVDNFEEIVETYLNNLEFWMATPTQEATSFQRPPMNMFFP</sequence>